<accession>A0A9W4U002</accession>
<protein>
    <submittedName>
        <fullName evidence="2">Uncharacterized protein</fullName>
    </submittedName>
</protein>
<feature type="compositionally biased region" description="Polar residues" evidence="1">
    <location>
        <begin position="1"/>
        <end position="22"/>
    </location>
</feature>
<dbReference type="EMBL" id="CANTUO010000006">
    <property type="protein sequence ID" value="CAI5760171.1"/>
    <property type="molecule type" value="Genomic_DNA"/>
</dbReference>
<reference evidence="2" key="1">
    <citation type="submission" date="2022-12" db="EMBL/GenBank/DDBJ databases">
        <authorList>
            <person name="Brejova B."/>
        </authorList>
    </citation>
    <scope>NUCLEOTIDE SEQUENCE</scope>
</reference>
<feature type="compositionally biased region" description="Acidic residues" evidence="1">
    <location>
        <begin position="35"/>
        <end position="46"/>
    </location>
</feature>
<evidence type="ECO:0000313" key="3">
    <source>
        <dbReference type="Proteomes" id="UP001152885"/>
    </source>
</evidence>
<organism evidence="2 3">
    <name type="scientific">Candida verbasci</name>
    <dbReference type="NCBI Taxonomy" id="1227364"/>
    <lineage>
        <taxon>Eukaryota</taxon>
        <taxon>Fungi</taxon>
        <taxon>Dikarya</taxon>
        <taxon>Ascomycota</taxon>
        <taxon>Saccharomycotina</taxon>
        <taxon>Pichiomycetes</taxon>
        <taxon>Debaryomycetaceae</taxon>
        <taxon>Candida/Lodderomyces clade</taxon>
        <taxon>Candida</taxon>
    </lineage>
</organism>
<feature type="compositionally biased region" description="Low complexity" evidence="1">
    <location>
        <begin position="23"/>
        <end position="34"/>
    </location>
</feature>
<name>A0A9W4U002_9ASCO</name>
<evidence type="ECO:0000256" key="1">
    <source>
        <dbReference type="SAM" id="MobiDB-lite"/>
    </source>
</evidence>
<feature type="compositionally biased region" description="Acidic residues" evidence="1">
    <location>
        <begin position="61"/>
        <end position="72"/>
    </location>
</feature>
<proteinExistence type="predicted"/>
<keyword evidence="3" id="KW-1185">Reference proteome</keyword>
<sequence>MQSQRFDLETETTPLLPQSTTLDNENQVENVEVSINEEEEEEDSESDCTHDFPSIRSVEADGSEEEVDENENEISFTTGGIARKSSTNEPFFPSGAHLKSYIQRYKECIKRLGLENKIYKGRPKLNTKYFNWCINEGFTQCSGPVEDENHNLICCKDLPRNKIVQEDVNAEKIWVLSAGPKRLVENVRLWSSEYGLKFHEEAFYA</sequence>
<gene>
    <name evidence="2" type="ORF">CANVERA_P4681</name>
</gene>
<feature type="region of interest" description="Disordered" evidence="1">
    <location>
        <begin position="1"/>
        <end position="72"/>
    </location>
</feature>
<comment type="caution">
    <text evidence="2">The sequence shown here is derived from an EMBL/GenBank/DDBJ whole genome shotgun (WGS) entry which is preliminary data.</text>
</comment>
<dbReference type="AlphaFoldDB" id="A0A9W4U002"/>
<dbReference type="Proteomes" id="UP001152885">
    <property type="component" value="Unassembled WGS sequence"/>
</dbReference>
<evidence type="ECO:0000313" key="2">
    <source>
        <dbReference type="EMBL" id="CAI5760171.1"/>
    </source>
</evidence>
<dbReference type="OrthoDB" id="10006946at2759"/>